<dbReference type="GO" id="GO:0080048">
    <property type="term" value="F:GDP-D-glucose phosphorylase activity"/>
    <property type="evidence" value="ECO:0007669"/>
    <property type="project" value="InterPro"/>
</dbReference>
<organism evidence="5 6">
    <name type="scientific">Camellia sinensis var. sinensis</name>
    <name type="common">China tea</name>
    <dbReference type="NCBI Taxonomy" id="542762"/>
    <lineage>
        <taxon>Eukaryota</taxon>
        <taxon>Viridiplantae</taxon>
        <taxon>Streptophyta</taxon>
        <taxon>Embryophyta</taxon>
        <taxon>Tracheophyta</taxon>
        <taxon>Spermatophyta</taxon>
        <taxon>Magnoliopsida</taxon>
        <taxon>eudicotyledons</taxon>
        <taxon>Gunneridae</taxon>
        <taxon>Pentapetalae</taxon>
        <taxon>asterids</taxon>
        <taxon>Ericales</taxon>
        <taxon>Theaceae</taxon>
        <taxon>Camellia</taxon>
    </lineage>
</organism>
<dbReference type="Pfam" id="PF04564">
    <property type="entry name" value="U-box"/>
    <property type="match status" value="1"/>
</dbReference>
<keyword evidence="2" id="KW-0808">Transferase</keyword>
<dbReference type="UniPathway" id="UPA00143"/>
<dbReference type="AlphaFoldDB" id="A0A4S4E7J7"/>
<dbReference type="GO" id="GO:0005085">
    <property type="term" value="F:guanyl-nucleotide exchange factor activity"/>
    <property type="evidence" value="ECO:0007669"/>
    <property type="project" value="UniProtKB-KW"/>
</dbReference>
<evidence type="ECO:0000313" key="5">
    <source>
        <dbReference type="EMBL" id="THG12023.1"/>
    </source>
</evidence>
<feature type="domain" description="U-box" evidence="4">
    <location>
        <begin position="334"/>
        <end position="405"/>
    </location>
</feature>
<comment type="pathway">
    <text evidence="1">Protein modification; protein ubiquitination.</text>
</comment>
<dbReference type="Gene3D" id="1.10.510.10">
    <property type="entry name" value="Transferase(Phosphotransferase) domain 1"/>
    <property type="match status" value="1"/>
</dbReference>
<dbReference type="GO" id="GO:0016787">
    <property type="term" value="F:hydrolase activity"/>
    <property type="evidence" value="ECO:0007669"/>
    <property type="project" value="UniProtKB-KW"/>
</dbReference>
<dbReference type="GO" id="GO:0016567">
    <property type="term" value="P:protein ubiquitination"/>
    <property type="evidence" value="ECO:0007669"/>
    <property type="project" value="UniProtKB-UniPathway"/>
</dbReference>
<dbReference type="EMBL" id="SDRB02006776">
    <property type="protein sequence ID" value="THG12023.1"/>
    <property type="molecule type" value="Genomic_DNA"/>
</dbReference>
<dbReference type="InterPro" id="IPR058866">
    <property type="entry name" value="GDPGP1_N"/>
</dbReference>
<dbReference type="InterPro" id="IPR011009">
    <property type="entry name" value="Kinase-like_dom_sf"/>
</dbReference>
<dbReference type="PROSITE" id="PS50011">
    <property type="entry name" value="PROTEIN_KINASE_DOM"/>
    <property type="match status" value="1"/>
</dbReference>
<dbReference type="SUPFAM" id="SSF56112">
    <property type="entry name" value="Protein kinase-like (PK-like)"/>
    <property type="match status" value="1"/>
</dbReference>
<dbReference type="InterPro" id="IPR003613">
    <property type="entry name" value="Ubox_domain"/>
</dbReference>
<dbReference type="GO" id="GO:0006006">
    <property type="term" value="P:glucose metabolic process"/>
    <property type="evidence" value="ECO:0007669"/>
    <property type="project" value="TreeGrafter"/>
</dbReference>
<evidence type="ECO:0000259" key="3">
    <source>
        <dbReference type="PROSITE" id="PS50011"/>
    </source>
</evidence>
<evidence type="ECO:0000313" key="6">
    <source>
        <dbReference type="Proteomes" id="UP000306102"/>
    </source>
</evidence>
<dbReference type="Gene3D" id="3.30.40.10">
    <property type="entry name" value="Zinc/RING finger domain, C3HC4 (zinc finger)"/>
    <property type="match status" value="1"/>
</dbReference>
<dbReference type="PANTHER" id="PTHR20884">
    <property type="entry name" value="GDP-D-GLUCOSE PHOSPHORYLASE 1"/>
    <property type="match status" value="1"/>
</dbReference>
<dbReference type="Pfam" id="PF26217">
    <property type="entry name" value="GDPGP1_N"/>
    <property type="match status" value="1"/>
</dbReference>
<dbReference type="SMART" id="SM00504">
    <property type="entry name" value="Ubox"/>
    <property type="match status" value="1"/>
</dbReference>
<dbReference type="GO" id="GO:0004672">
    <property type="term" value="F:protein kinase activity"/>
    <property type="evidence" value="ECO:0007669"/>
    <property type="project" value="InterPro"/>
</dbReference>
<dbReference type="GO" id="GO:0005524">
    <property type="term" value="F:ATP binding"/>
    <property type="evidence" value="ECO:0007669"/>
    <property type="project" value="InterPro"/>
</dbReference>
<evidence type="ECO:0000256" key="1">
    <source>
        <dbReference type="ARBA" id="ARBA00004906"/>
    </source>
</evidence>
<dbReference type="Proteomes" id="UP000306102">
    <property type="component" value="Unassembled WGS sequence"/>
</dbReference>
<reference evidence="5 6" key="1">
    <citation type="journal article" date="2018" name="Proc. Natl. Acad. Sci. U.S.A.">
        <title>Draft genome sequence of Camellia sinensis var. sinensis provides insights into the evolution of the tea genome and tea quality.</title>
        <authorList>
            <person name="Wei C."/>
            <person name="Yang H."/>
            <person name="Wang S."/>
            <person name="Zhao J."/>
            <person name="Liu C."/>
            <person name="Gao L."/>
            <person name="Xia E."/>
            <person name="Lu Y."/>
            <person name="Tai Y."/>
            <person name="She G."/>
            <person name="Sun J."/>
            <person name="Cao H."/>
            <person name="Tong W."/>
            <person name="Gao Q."/>
            <person name="Li Y."/>
            <person name="Deng W."/>
            <person name="Jiang X."/>
            <person name="Wang W."/>
            <person name="Chen Q."/>
            <person name="Zhang S."/>
            <person name="Li H."/>
            <person name="Wu J."/>
            <person name="Wang P."/>
            <person name="Li P."/>
            <person name="Shi C."/>
            <person name="Zheng F."/>
            <person name="Jian J."/>
            <person name="Huang B."/>
            <person name="Shan D."/>
            <person name="Shi M."/>
            <person name="Fang C."/>
            <person name="Yue Y."/>
            <person name="Li F."/>
            <person name="Li D."/>
            <person name="Wei S."/>
            <person name="Han B."/>
            <person name="Jiang C."/>
            <person name="Yin Y."/>
            <person name="Xia T."/>
            <person name="Zhang Z."/>
            <person name="Bennetzen J.L."/>
            <person name="Zhao S."/>
            <person name="Wan X."/>
        </authorList>
    </citation>
    <scope>NUCLEOTIDE SEQUENCE [LARGE SCALE GENOMIC DNA]</scope>
    <source>
        <strain evidence="6">cv. Shuchazao</strain>
        <tissue evidence="5">Leaf</tissue>
    </source>
</reference>
<dbReference type="GO" id="GO:0005737">
    <property type="term" value="C:cytoplasm"/>
    <property type="evidence" value="ECO:0007669"/>
    <property type="project" value="UniProtKB-SubCell"/>
</dbReference>
<dbReference type="SMART" id="SM00220">
    <property type="entry name" value="S_TKc"/>
    <property type="match status" value="1"/>
</dbReference>
<evidence type="ECO:0000259" key="4">
    <source>
        <dbReference type="PROSITE" id="PS51698"/>
    </source>
</evidence>
<dbReference type="InterPro" id="IPR013083">
    <property type="entry name" value="Znf_RING/FYVE/PHD"/>
</dbReference>
<keyword evidence="6" id="KW-1185">Reference proteome</keyword>
<dbReference type="InterPro" id="IPR026506">
    <property type="entry name" value="GDPGP"/>
</dbReference>
<proteinExistence type="predicted"/>
<dbReference type="PROSITE" id="PS00108">
    <property type="entry name" value="PROTEIN_KINASE_ST"/>
    <property type="match status" value="1"/>
</dbReference>
<protein>
    <submittedName>
        <fullName evidence="5">Uncharacterized protein</fullName>
    </submittedName>
</protein>
<name>A0A4S4E7J7_CAMSN</name>
<dbReference type="SUPFAM" id="SSF57850">
    <property type="entry name" value="RING/U-box"/>
    <property type="match status" value="1"/>
</dbReference>
<feature type="domain" description="Protein kinase" evidence="3">
    <location>
        <begin position="174"/>
        <end position="405"/>
    </location>
</feature>
<accession>A0A4S4E7J7</accession>
<gene>
    <name evidence="5" type="ORF">TEA_020736</name>
</gene>
<dbReference type="GO" id="GO:0004842">
    <property type="term" value="F:ubiquitin-protein transferase activity"/>
    <property type="evidence" value="ECO:0007669"/>
    <property type="project" value="InterPro"/>
</dbReference>
<comment type="caution">
    <text evidence="5">The sequence shown here is derived from an EMBL/GenBank/DDBJ whole genome shotgun (WGS) entry which is preliminary data.</text>
</comment>
<evidence type="ECO:0000256" key="2">
    <source>
        <dbReference type="ARBA" id="ARBA00022679"/>
    </source>
</evidence>
<dbReference type="PANTHER" id="PTHR20884:SF21">
    <property type="entry name" value="GDP-L-GALACTOSE PHOSPHORYLASE 1"/>
    <property type="match status" value="1"/>
</dbReference>
<dbReference type="Pfam" id="PF00069">
    <property type="entry name" value="Pkinase"/>
    <property type="match status" value="1"/>
</dbReference>
<dbReference type="PROSITE" id="PS51698">
    <property type="entry name" value="U_BOX"/>
    <property type="match status" value="1"/>
</dbReference>
<dbReference type="CDD" id="cd16655">
    <property type="entry name" value="RING-Ubox_WDSUB1-like"/>
    <property type="match status" value="1"/>
</dbReference>
<dbReference type="InterPro" id="IPR000719">
    <property type="entry name" value="Prot_kinase_dom"/>
</dbReference>
<dbReference type="InterPro" id="IPR008271">
    <property type="entry name" value="Ser/Thr_kinase_AS"/>
</dbReference>
<sequence length="405" mass="45893">MLAFTHGHEILSASNFKMQATDLLQKNLENARASLEVLVTDLQFLRDQVTITQVIPGEYGFIAQLNEGRHLKKRPTEFRVDKVLQPFDGNKFNFTKVGQEEVLFQFEASDEDNETQFFPNAPIDVENSPSVVAINVSPIEYGHVLLIPWILECLPQRIDRVSFLLALYMAAEAGNPYFRLGYNSLGAFATINHLHFQAYYLAVPFPIEKAPIREMTTLNGGVKISELLNYPVRDNNVPYNMLISESGKRIYPFVIYPFSFSTVVRVRIIAEISSALLFLHSFKPEKIVHGDLKPENILLDSNLNCKLCDFGICRLMPGETLRCPSFRRYTEPKGAFSYTCQGSSIEIMHDPQVAADGFTYEGDALRGWSANGRETSPMTNLRLDHLHLTPNHALRLAIQDWLCKV</sequence>
<dbReference type="STRING" id="542762.A0A4S4E7J7"/>